<keyword evidence="1" id="KW-0346">Stress response</keyword>
<sequence length="702" mass="79802">MSAPETFEFQAEISQLLSLIINTVYSNKEIFLRELVSNASDALDKIRYESLSDPSKLDSGKDLRIDIIPDKENKTLTIRDTGIGFTKADLVNNLGTIARSGTKQFMEALTAGADISMIGQFGVGFYSAYLVADKVTVVSKHNDDEQYIWESSAGGTFSITPDTEGEPLGRGTKIILHLKEEQTDYLNESKIKEVIKKHSEFISYPIYLHVTKETEKEVPDEEAETVEEGDDKKPKIEEVDDEEEDKEKKPKTKKVKETSIEEEELNKQKPIWTRNPQDITQEEYASFYKSLSNDWEDHLAVKHFSVEGQLEFRAILFVPKRAPFDLFETKKTKNNIKLYVRRVFITDDATDLIPEWLGFVKGVVDSEDLPLNLSRETLQQNKIMKVIKKNIVKKSLELFQEIAEDKEQFDKFYSAFSKNLKLGIHEDSQNRNILAKLLRYNSTKSGDELTSLSDYVTRMPEVQKNIYYITGESIKAVTKSPFLDSLKEKNFEVLFLVDPIDEYAMTQLKEFEGKKLVDITKDFELEETEEEKEKREKEEKEYEGLAKSLKNVLGDKVEKVVVSHKLVGAPCAIRTGQFGWSANMERIMKAQALRDTSMSSYMSSKKTFEISPKSPIIQELKTKVENDGENDRTVKSIVQLLFETSLLVSGFTIDEPASFAERIHKLVQLGLNIDDAEEKTEGAPAADAPAVETGDSAMEEVD</sequence>
<dbReference type="Proteomes" id="UP000805649">
    <property type="component" value="Unassembled WGS sequence"/>
</dbReference>
<name>A0ACC3YMJ2_COLTU</name>
<protein>
    <submittedName>
        <fullName evidence="1">Heat shock protein 90</fullName>
    </submittedName>
</protein>
<proteinExistence type="predicted"/>
<comment type="caution">
    <text evidence="1">The sequence shown here is derived from an EMBL/GenBank/DDBJ whole genome shotgun (WGS) entry which is preliminary data.</text>
</comment>
<reference evidence="1 2" key="1">
    <citation type="journal article" date="2020" name="Phytopathology">
        <title>Genome Sequence Resources of Colletotrichum truncatum, C. plurivorum, C. musicola, and C. sojae: Four Species Pathogenic to Soybean (Glycine max).</title>
        <authorList>
            <person name="Rogerio F."/>
            <person name="Boufleur T.R."/>
            <person name="Ciampi-Guillardi M."/>
            <person name="Sukno S.A."/>
            <person name="Thon M.R."/>
            <person name="Massola Junior N.S."/>
            <person name="Baroncelli R."/>
        </authorList>
    </citation>
    <scope>NUCLEOTIDE SEQUENCE [LARGE SCALE GENOMIC DNA]</scope>
    <source>
        <strain evidence="1 2">CMES1059</strain>
    </source>
</reference>
<evidence type="ECO:0000313" key="1">
    <source>
        <dbReference type="EMBL" id="KAL0932946.1"/>
    </source>
</evidence>
<keyword evidence="2" id="KW-1185">Reference proteome</keyword>
<organism evidence="1 2">
    <name type="scientific">Colletotrichum truncatum</name>
    <name type="common">Anthracnose fungus</name>
    <name type="synonym">Colletotrichum capsici</name>
    <dbReference type="NCBI Taxonomy" id="5467"/>
    <lineage>
        <taxon>Eukaryota</taxon>
        <taxon>Fungi</taxon>
        <taxon>Dikarya</taxon>
        <taxon>Ascomycota</taxon>
        <taxon>Pezizomycotina</taxon>
        <taxon>Sordariomycetes</taxon>
        <taxon>Hypocreomycetidae</taxon>
        <taxon>Glomerellales</taxon>
        <taxon>Glomerellaceae</taxon>
        <taxon>Colletotrichum</taxon>
        <taxon>Colletotrichum truncatum species complex</taxon>
    </lineage>
</organism>
<dbReference type="EMBL" id="VUJX02000008">
    <property type="protein sequence ID" value="KAL0932946.1"/>
    <property type="molecule type" value="Genomic_DNA"/>
</dbReference>
<gene>
    <name evidence="1" type="ORF">CTRU02_211909</name>
</gene>
<evidence type="ECO:0000313" key="2">
    <source>
        <dbReference type="Proteomes" id="UP000805649"/>
    </source>
</evidence>
<accession>A0ACC3YMJ2</accession>